<dbReference type="InterPro" id="IPR041569">
    <property type="entry name" value="AAA_lid_3"/>
</dbReference>
<keyword evidence="12 14" id="KW-0482">Metalloprotease</keyword>
<dbReference type="SUPFAM" id="SSF52540">
    <property type="entry name" value="P-loop containing nucleoside triphosphate hydrolases"/>
    <property type="match status" value="1"/>
</dbReference>
<dbReference type="HAMAP" id="MF_01458">
    <property type="entry name" value="FtsH"/>
    <property type="match status" value="1"/>
</dbReference>
<evidence type="ECO:0000256" key="13">
    <source>
        <dbReference type="ARBA" id="ARBA00023136"/>
    </source>
</evidence>
<protein>
    <recommendedName>
        <fullName evidence="14">ATP-dependent zinc metalloprotease FtsH</fullName>
        <ecNumber evidence="14">3.4.24.-</ecNumber>
    </recommendedName>
</protein>
<dbReference type="SUPFAM" id="SSF140990">
    <property type="entry name" value="FtsH protease domain-like"/>
    <property type="match status" value="1"/>
</dbReference>
<keyword evidence="6 14" id="KW-0479">Metal-binding</keyword>
<comment type="similarity">
    <text evidence="14">In the central section; belongs to the AAA ATPase family.</text>
</comment>
<comment type="subunit">
    <text evidence="14">Homohexamer.</text>
</comment>
<gene>
    <name evidence="14 18" type="primary">ftsH</name>
    <name evidence="18" type="ORF">JX001_15685</name>
</gene>
<keyword evidence="9 14" id="KW-0862">Zinc</keyword>
<feature type="transmembrane region" description="Helical" evidence="14">
    <location>
        <begin position="108"/>
        <end position="129"/>
    </location>
</feature>
<dbReference type="PROSITE" id="PS00674">
    <property type="entry name" value="AAA"/>
    <property type="match status" value="1"/>
</dbReference>
<evidence type="ECO:0000256" key="2">
    <source>
        <dbReference type="ARBA" id="ARBA00010044"/>
    </source>
</evidence>
<dbReference type="InterPro" id="IPR003960">
    <property type="entry name" value="ATPase_AAA_CS"/>
</dbReference>
<organism evidence="18 19">
    <name type="scientific">Brevundimonas fontaquae</name>
    <dbReference type="NCBI Taxonomy" id="2813778"/>
    <lineage>
        <taxon>Bacteria</taxon>
        <taxon>Pseudomonadati</taxon>
        <taxon>Pseudomonadota</taxon>
        <taxon>Alphaproteobacteria</taxon>
        <taxon>Caulobacterales</taxon>
        <taxon>Caulobacteraceae</taxon>
        <taxon>Brevundimonas</taxon>
    </lineage>
</organism>
<comment type="similarity">
    <text evidence="2 14">In the C-terminal section; belongs to the peptidase M41 family.</text>
</comment>
<dbReference type="Gene3D" id="3.30.720.210">
    <property type="match status" value="1"/>
</dbReference>
<keyword evidence="3 14" id="KW-1003">Cell membrane</keyword>
<evidence type="ECO:0000259" key="17">
    <source>
        <dbReference type="SMART" id="SM00382"/>
    </source>
</evidence>
<feature type="active site" evidence="14">
    <location>
        <position position="424"/>
    </location>
</feature>
<keyword evidence="10 14" id="KW-0067">ATP-binding</keyword>
<accession>A0ABX7LMZ8</accession>
<evidence type="ECO:0000256" key="7">
    <source>
        <dbReference type="ARBA" id="ARBA00022741"/>
    </source>
</evidence>
<reference evidence="18 19" key="1">
    <citation type="submission" date="2021-02" db="EMBL/GenBank/DDBJ databases">
        <title>Brevundimonas sp. CS1 genome sequence.</title>
        <authorList>
            <person name="Lee K."/>
            <person name="Choi Y.-J."/>
            <person name="Son H.-R."/>
        </authorList>
    </citation>
    <scope>NUCLEOTIDE SEQUENCE [LARGE SCALE GENOMIC DNA]</scope>
    <source>
        <strain evidence="18 19">CS1</strain>
    </source>
</reference>
<dbReference type="InterPro" id="IPR005936">
    <property type="entry name" value="FtsH"/>
</dbReference>
<comment type="function">
    <text evidence="14">Acts as a processive, ATP-dependent zinc metallopeptidase for both cytoplasmic and membrane proteins. Plays a role in the quality control of integral membrane proteins.</text>
</comment>
<proteinExistence type="inferred from homology"/>
<dbReference type="InterPro" id="IPR011546">
    <property type="entry name" value="Pept_M41_FtsH_extracell"/>
</dbReference>
<feature type="region of interest" description="Disordered" evidence="16">
    <location>
        <begin position="607"/>
        <end position="630"/>
    </location>
</feature>
<dbReference type="EMBL" id="CP070968">
    <property type="protein sequence ID" value="QSF54167.1"/>
    <property type="molecule type" value="Genomic_DNA"/>
</dbReference>
<keyword evidence="13 14" id="KW-0472">Membrane</keyword>
<dbReference type="InterPro" id="IPR037219">
    <property type="entry name" value="Peptidase_M41-like"/>
</dbReference>
<comment type="cofactor">
    <cofactor evidence="14">
        <name>Zn(2+)</name>
        <dbReference type="ChEBI" id="CHEBI:29105"/>
    </cofactor>
    <text evidence="14">Binds 1 zinc ion per subunit.</text>
</comment>
<comment type="subcellular location">
    <subcellularLocation>
        <location evidence="14">Cell membrane</location>
        <topology evidence="14">Multi-pass membrane protein</topology>
        <orientation evidence="14">Cytoplasmic side</orientation>
    </subcellularLocation>
    <subcellularLocation>
        <location evidence="1">Membrane</location>
    </subcellularLocation>
</comment>
<evidence type="ECO:0000313" key="18">
    <source>
        <dbReference type="EMBL" id="QSF54167.1"/>
    </source>
</evidence>
<dbReference type="InterPro" id="IPR000642">
    <property type="entry name" value="Peptidase_M41"/>
</dbReference>
<keyword evidence="5 14" id="KW-0812">Transmembrane</keyword>
<feature type="binding site" evidence="14">
    <location>
        <position position="423"/>
    </location>
    <ligand>
        <name>Zn(2+)</name>
        <dbReference type="ChEBI" id="CHEBI:29105"/>
        <note>catalytic</note>
    </ligand>
</feature>
<feature type="binding site" evidence="14">
    <location>
        <begin position="201"/>
        <end position="208"/>
    </location>
    <ligand>
        <name>ATP</name>
        <dbReference type="ChEBI" id="CHEBI:30616"/>
    </ligand>
</feature>
<evidence type="ECO:0000256" key="4">
    <source>
        <dbReference type="ARBA" id="ARBA00022670"/>
    </source>
</evidence>
<dbReference type="NCBIfam" id="TIGR01241">
    <property type="entry name" value="FtsH_fam"/>
    <property type="match status" value="1"/>
</dbReference>
<dbReference type="Gene3D" id="1.10.8.60">
    <property type="match status" value="1"/>
</dbReference>
<dbReference type="Pfam" id="PF01434">
    <property type="entry name" value="Peptidase_M41"/>
    <property type="match status" value="1"/>
</dbReference>
<evidence type="ECO:0000256" key="12">
    <source>
        <dbReference type="ARBA" id="ARBA00023049"/>
    </source>
</evidence>
<comment type="caution">
    <text evidence="14">Lacks conserved residue(s) required for the propagation of feature annotation.</text>
</comment>
<dbReference type="InterPro" id="IPR003593">
    <property type="entry name" value="AAA+_ATPase"/>
</dbReference>
<keyword evidence="11 14" id="KW-1133">Transmembrane helix</keyword>
<dbReference type="Pfam" id="PF00004">
    <property type="entry name" value="AAA"/>
    <property type="match status" value="1"/>
</dbReference>
<dbReference type="Gene3D" id="3.40.50.300">
    <property type="entry name" value="P-loop containing nucleotide triphosphate hydrolases"/>
    <property type="match status" value="1"/>
</dbReference>
<dbReference type="EC" id="3.4.24.-" evidence="14"/>
<dbReference type="SMART" id="SM00382">
    <property type="entry name" value="AAA"/>
    <property type="match status" value="1"/>
</dbReference>
<feature type="compositionally biased region" description="Low complexity" evidence="16">
    <location>
        <begin position="620"/>
        <end position="630"/>
    </location>
</feature>
<evidence type="ECO:0000256" key="6">
    <source>
        <dbReference type="ARBA" id="ARBA00022723"/>
    </source>
</evidence>
<evidence type="ECO:0000256" key="15">
    <source>
        <dbReference type="RuleBase" id="RU003651"/>
    </source>
</evidence>
<evidence type="ECO:0000313" key="19">
    <source>
        <dbReference type="Proteomes" id="UP000662957"/>
    </source>
</evidence>
<name>A0ABX7LMZ8_9CAUL</name>
<evidence type="ECO:0000256" key="1">
    <source>
        <dbReference type="ARBA" id="ARBA00004370"/>
    </source>
</evidence>
<keyword evidence="4 14" id="KW-0645">Protease</keyword>
<keyword evidence="19" id="KW-1185">Reference proteome</keyword>
<dbReference type="InterPro" id="IPR027417">
    <property type="entry name" value="P-loop_NTPase"/>
</dbReference>
<keyword evidence="8 14" id="KW-0378">Hydrolase</keyword>
<dbReference type="InterPro" id="IPR003959">
    <property type="entry name" value="ATPase_AAA_core"/>
</dbReference>
<dbReference type="Pfam" id="PF17862">
    <property type="entry name" value="AAA_lid_3"/>
    <property type="match status" value="1"/>
</dbReference>
<dbReference type="Pfam" id="PF06480">
    <property type="entry name" value="FtsH_ext"/>
    <property type="match status" value="1"/>
</dbReference>
<dbReference type="Gene3D" id="1.20.58.760">
    <property type="entry name" value="Peptidase M41"/>
    <property type="match status" value="1"/>
</dbReference>
<dbReference type="RefSeq" id="WP_205681717.1">
    <property type="nucleotide sequence ID" value="NZ_CP070968.1"/>
</dbReference>
<evidence type="ECO:0000256" key="5">
    <source>
        <dbReference type="ARBA" id="ARBA00022692"/>
    </source>
</evidence>
<keyword evidence="7 14" id="KW-0547">Nucleotide-binding</keyword>
<dbReference type="PANTHER" id="PTHR23076:SF97">
    <property type="entry name" value="ATP-DEPENDENT ZINC METALLOPROTEASE YME1L1"/>
    <property type="match status" value="1"/>
</dbReference>
<evidence type="ECO:0000256" key="3">
    <source>
        <dbReference type="ARBA" id="ARBA00022475"/>
    </source>
</evidence>
<dbReference type="PANTHER" id="PTHR23076">
    <property type="entry name" value="METALLOPROTEASE M41 FTSH"/>
    <property type="match status" value="1"/>
</dbReference>
<evidence type="ECO:0000256" key="14">
    <source>
        <dbReference type="HAMAP-Rule" id="MF_01458"/>
    </source>
</evidence>
<feature type="binding site" evidence="14">
    <location>
        <position position="501"/>
    </location>
    <ligand>
        <name>Zn(2+)</name>
        <dbReference type="ChEBI" id="CHEBI:29105"/>
        <note>catalytic</note>
    </ligand>
</feature>
<evidence type="ECO:0000256" key="10">
    <source>
        <dbReference type="ARBA" id="ARBA00022840"/>
    </source>
</evidence>
<comment type="similarity">
    <text evidence="15">Belongs to the AAA ATPase family.</text>
</comment>
<evidence type="ECO:0000256" key="16">
    <source>
        <dbReference type="SAM" id="MobiDB-lite"/>
    </source>
</evidence>
<sequence>MNLRNLAITGVIILALLAGYAALSQGGAMNGVTGQPAGKPEAISYSQLVQRVNAGEVKQVTIRLDKVNGELKNGERFTSTTVYPNEQLVAQMLAANVEIDAKSGGQSIWMSLLLGILPIALLIGVWIFFMRQMQGGAKGAMGFGKSKAKLLTEHKGRKTFDDVAGVDEAKDELQEVVDFLKDPGKFQRLGGKIPKGALLVGPPGTGKTLLARAVAGEAGVPFFSISGSDFVEMFVGVGASRVRDMFEQAKKNAPCIIFIDEIDAVGRHRGAGLGGGNDEREQTLNQLLVEMDGFEASENIILIAATNRPDVLDPALLRPGRFDRQVVVPNPDVSGRERILRVHMKDVPLAADVNVKTIARGTPGFSGADLANLVNEAALTAARKDRRMVTHRDFEDAKDKVLMGSERRSMAMNEEEKRLTAYHEAGHAIVAMNVKAADPVHKATIVPRGRALGMVMQLPEGDRYSMKYQQMIDRIAIMAGGRVAEELIFGPENITSGASSDIEQATKLARAMVTRWGFSDKLGTVAYGENQEEVFLGHSVARSQNISEETARTIDEEVRRLVTSGWDEARTILTTKAEDHEKLSQALLEYETLSGEEIKDLLEKGVAPNRDENNFPNAGPSVSVPVTPVSDGTDIEVPVAAPAATSVPTVH</sequence>
<feature type="binding site" evidence="14">
    <location>
        <position position="427"/>
    </location>
    <ligand>
        <name>Zn(2+)</name>
        <dbReference type="ChEBI" id="CHEBI:29105"/>
        <note>catalytic</note>
    </ligand>
</feature>
<feature type="domain" description="AAA+ ATPase" evidence="17">
    <location>
        <begin position="193"/>
        <end position="332"/>
    </location>
</feature>
<dbReference type="Proteomes" id="UP000662957">
    <property type="component" value="Chromosome"/>
</dbReference>
<dbReference type="CDD" id="cd19501">
    <property type="entry name" value="RecA-like_FtsH"/>
    <property type="match status" value="1"/>
</dbReference>
<evidence type="ECO:0000256" key="11">
    <source>
        <dbReference type="ARBA" id="ARBA00022989"/>
    </source>
</evidence>
<evidence type="ECO:0000256" key="8">
    <source>
        <dbReference type="ARBA" id="ARBA00022801"/>
    </source>
</evidence>
<dbReference type="GO" id="GO:0008237">
    <property type="term" value="F:metallopeptidase activity"/>
    <property type="evidence" value="ECO:0007669"/>
    <property type="project" value="UniProtKB-KW"/>
</dbReference>
<evidence type="ECO:0000256" key="9">
    <source>
        <dbReference type="ARBA" id="ARBA00022833"/>
    </source>
</evidence>